<feature type="compositionally biased region" description="Basic and acidic residues" evidence="1">
    <location>
        <begin position="61"/>
        <end position="77"/>
    </location>
</feature>
<reference evidence="2 3" key="1">
    <citation type="submission" date="2019-07" db="EMBL/GenBank/DDBJ databases">
        <title>Genome sequencing of the stress-tolerant strain Azospirillum brasilense Az19.</title>
        <authorList>
            <person name="Maroniche G.A."/>
            <person name="Garcia J.E."/>
            <person name="Pagnussat L."/>
            <person name="Amenta M."/>
            <person name="Creus C.M."/>
        </authorList>
    </citation>
    <scope>NUCLEOTIDE SEQUENCE [LARGE SCALE GENOMIC DNA]</scope>
    <source>
        <strain evidence="2 3">Az19</strain>
    </source>
</reference>
<dbReference type="EMBL" id="VEWN01000001">
    <property type="protein sequence ID" value="KAA1058306.1"/>
    <property type="molecule type" value="Genomic_DNA"/>
</dbReference>
<feature type="compositionally biased region" description="Basic and acidic residues" evidence="1">
    <location>
        <begin position="42"/>
        <end position="51"/>
    </location>
</feature>
<evidence type="ECO:0000313" key="2">
    <source>
        <dbReference type="EMBL" id="KAA1058306.1"/>
    </source>
</evidence>
<accession>A0A5B0L2H2</accession>
<evidence type="ECO:0000313" key="3">
    <source>
        <dbReference type="Proteomes" id="UP000325333"/>
    </source>
</evidence>
<comment type="caution">
    <text evidence="2">The sequence shown here is derived from an EMBL/GenBank/DDBJ whole genome shotgun (WGS) entry which is preliminary data.</text>
</comment>
<evidence type="ECO:0000256" key="1">
    <source>
        <dbReference type="SAM" id="MobiDB-lite"/>
    </source>
</evidence>
<protein>
    <submittedName>
        <fullName evidence="2">Uncharacterized protein</fullName>
    </submittedName>
</protein>
<sequence length="197" mass="21947">MVWIGTGARNVAFGMTAENDPDTDSLRLTAEELAFLLSDPQSHADREERNARANRARTERRRSDPAYAERLRNDDRLRQRRHRAKAAIGRPEREPEPPVSLPALSAADALRRLEAHLEGAATPQAAQLRRRPDALQRYAAAFELYRTLSDRGERPTRGALAAAFAARLGLTLTPSQIQKLRDQVEGFARPGGPWHAG</sequence>
<dbReference type="Proteomes" id="UP000325333">
    <property type="component" value="Unassembled WGS sequence"/>
</dbReference>
<organism evidence="2 3">
    <name type="scientific">Azospirillum argentinense</name>
    <dbReference type="NCBI Taxonomy" id="2970906"/>
    <lineage>
        <taxon>Bacteria</taxon>
        <taxon>Pseudomonadati</taxon>
        <taxon>Pseudomonadota</taxon>
        <taxon>Alphaproteobacteria</taxon>
        <taxon>Rhodospirillales</taxon>
        <taxon>Azospirillaceae</taxon>
        <taxon>Azospirillum</taxon>
    </lineage>
</organism>
<feature type="region of interest" description="Disordered" evidence="1">
    <location>
        <begin position="37"/>
        <end position="100"/>
    </location>
</feature>
<dbReference type="AlphaFoldDB" id="A0A5B0L2H2"/>
<gene>
    <name evidence="2" type="ORF">FH063_000506</name>
</gene>
<proteinExistence type="predicted"/>
<name>A0A5B0L2H2_9PROT</name>